<sequence length="168" mass="17108">MNAYFTGAARLGAALARDGALPAPLARGDGPGRVPRRSLAVVVVLSALSLTATTAAGVGPRPLVLLTTGSFVTVYALGTAAALRLLPRGTTAHRCALVSLVAVALLLALTRRYLIWPLAVTVGALGYLRHRRRLSARAARRCPVLSAPDAAGTTPPASAGTSRPLGDG</sequence>
<evidence type="ECO:0008006" key="5">
    <source>
        <dbReference type="Google" id="ProtNLM"/>
    </source>
</evidence>
<dbReference type="Proteomes" id="UP000516052">
    <property type="component" value="Chromosome"/>
</dbReference>
<dbReference type="RefSeq" id="WP_187751950.1">
    <property type="nucleotide sequence ID" value="NZ_CP060828.1"/>
</dbReference>
<feature type="transmembrane region" description="Helical" evidence="2">
    <location>
        <begin position="91"/>
        <end position="108"/>
    </location>
</feature>
<proteinExistence type="predicted"/>
<feature type="transmembrane region" description="Helical" evidence="2">
    <location>
        <begin position="64"/>
        <end position="86"/>
    </location>
</feature>
<dbReference type="KEGG" id="sroi:IAG44_40190"/>
<evidence type="ECO:0000256" key="2">
    <source>
        <dbReference type="SAM" id="Phobius"/>
    </source>
</evidence>
<gene>
    <name evidence="3" type="ORF">IAG44_40190</name>
</gene>
<keyword evidence="2" id="KW-1133">Transmembrane helix</keyword>
<keyword evidence="2" id="KW-0812">Transmembrane</keyword>
<feature type="transmembrane region" description="Helical" evidence="2">
    <location>
        <begin position="39"/>
        <end position="58"/>
    </location>
</feature>
<protein>
    <recommendedName>
        <fullName evidence="5">Amino acid permease</fullName>
    </recommendedName>
</protein>
<feature type="region of interest" description="Disordered" evidence="1">
    <location>
        <begin position="146"/>
        <end position="168"/>
    </location>
</feature>
<feature type="compositionally biased region" description="Low complexity" evidence="1">
    <location>
        <begin position="146"/>
        <end position="162"/>
    </location>
</feature>
<evidence type="ECO:0000256" key="1">
    <source>
        <dbReference type="SAM" id="MobiDB-lite"/>
    </source>
</evidence>
<reference evidence="3 4" key="1">
    <citation type="submission" date="2020-08" db="EMBL/GenBank/DDBJ databases">
        <title>A novel species.</title>
        <authorList>
            <person name="Gao J."/>
        </authorList>
    </citation>
    <scope>NUCLEOTIDE SEQUENCE [LARGE SCALE GENOMIC DNA]</scope>
    <source>
        <strain evidence="3 4">CRXT-G-22</strain>
    </source>
</reference>
<name>A0A7H0IQG1_9ACTN</name>
<dbReference type="Gene3D" id="1.20.1740.10">
    <property type="entry name" value="Amino acid/polyamine transporter I"/>
    <property type="match status" value="1"/>
</dbReference>
<evidence type="ECO:0000313" key="3">
    <source>
        <dbReference type="EMBL" id="QNP75027.1"/>
    </source>
</evidence>
<evidence type="ECO:0000313" key="4">
    <source>
        <dbReference type="Proteomes" id="UP000516052"/>
    </source>
</evidence>
<dbReference type="EMBL" id="CP060828">
    <property type="protein sequence ID" value="QNP75027.1"/>
    <property type="molecule type" value="Genomic_DNA"/>
</dbReference>
<feature type="transmembrane region" description="Helical" evidence="2">
    <location>
        <begin position="114"/>
        <end position="130"/>
    </location>
</feature>
<organism evidence="3 4">
    <name type="scientific">Streptomyces roseirectus</name>
    <dbReference type="NCBI Taxonomy" id="2768066"/>
    <lineage>
        <taxon>Bacteria</taxon>
        <taxon>Bacillati</taxon>
        <taxon>Actinomycetota</taxon>
        <taxon>Actinomycetes</taxon>
        <taxon>Kitasatosporales</taxon>
        <taxon>Streptomycetaceae</taxon>
        <taxon>Streptomyces</taxon>
    </lineage>
</organism>
<keyword evidence="2" id="KW-0472">Membrane</keyword>
<dbReference type="AlphaFoldDB" id="A0A7H0IQG1"/>
<keyword evidence="4" id="KW-1185">Reference proteome</keyword>
<accession>A0A7H0IQG1</accession>